<feature type="region of interest" description="Disordered" evidence="9">
    <location>
        <begin position="78"/>
        <end position="97"/>
    </location>
</feature>
<dbReference type="InterPro" id="IPR004648">
    <property type="entry name" value="Oligpept_transpt"/>
</dbReference>
<evidence type="ECO:0000256" key="8">
    <source>
        <dbReference type="ARBA" id="ARBA00023136"/>
    </source>
</evidence>
<dbReference type="NCBIfam" id="TIGR00727">
    <property type="entry name" value="ISP4_OPT"/>
    <property type="match status" value="1"/>
</dbReference>
<dbReference type="EMBL" id="JH126403">
    <property type="protein sequence ID" value="EGX90166.1"/>
    <property type="molecule type" value="Genomic_DNA"/>
</dbReference>
<dbReference type="FunCoup" id="G3JMY4">
    <property type="interactions" value="14"/>
</dbReference>
<reference evidence="11 12" key="1">
    <citation type="journal article" date="2011" name="Genome Biol.">
        <title>Genome sequence of the insect pathogenic fungus Cordyceps militaris, a valued traditional Chinese medicine.</title>
        <authorList>
            <person name="Zheng P."/>
            <person name="Xia Y."/>
            <person name="Xiao G."/>
            <person name="Xiong C."/>
            <person name="Hu X."/>
            <person name="Zhang S."/>
            <person name="Zheng H."/>
            <person name="Huang Y."/>
            <person name="Zhou Y."/>
            <person name="Wang S."/>
            <person name="Zhao G.P."/>
            <person name="Liu X."/>
            <person name="St Leger R.J."/>
            <person name="Wang C."/>
        </authorList>
    </citation>
    <scope>NUCLEOTIDE SEQUENCE [LARGE SCALE GENOMIC DNA]</scope>
    <source>
        <strain evidence="11 12">CM01</strain>
    </source>
</reference>
<keyword evidence="12" id="KW-1185">Reference proteome</keyword>
<name>G3JMY4_CORMM</name>
<feature type="transmembrane region" description="Helical" evidence="10">
    <location>
        <begin position="399"/>
        <end position="419"/>
    </location>
</feature>
<evidence type="ECO:0000313" key="11">
    <source>
        <dbReference type="EMBL" id="EGX90166.1"/>
    </source>
</evidence>
<feature type="transmembrane region" description="Helical" evidence="10">
    <location>
        <begin position="256"/>
        <end position="278"/>
    </location>
</feature>
<dbReference type="GeneID" id="18168599"/>
<dbReference type="eggNOG" id="KOG2262">
    <property type="taxonomic scope" value="Eukaryota"/>
</dbReference>
<keyword evidence="7 10" id="KW-1133">Transmembrane helix</keyword>
<dbReference type="RefSeq" id="XP_006671789.1">
    <property type="nucleotide sequence ID" value="XM_006671726.1"/>
</dbReference>
<feature type="transmembrane region" description="Helical" evidence="10">
    <location>
        <begin position="231"/>
        <end position="249"/>
    </location>
</feature>
<feature type="transmembrane region" description="Helical" evidence="10">
    <location>
        <begin position="439"/>
        <end position="457"/>
    </location>
</feature>
<evidence type="ECO:0000256" key="7">
    <source>
        <dbReference type="ARBA" id="ARBA00022989"/>
    </source>
</evidence>
<dbReference type="OMA" id="TSAYCFW"/>
<feature type="transmembrane region" description="Helical" evidence="10">
    <location>
        <begin position="469"/>
        <end position="495"/>
    </location>
</feature>
<protein>
    <submittedName>
        <fullName evidence="11">Oligopeptide transporter</fullName>
    </submittedName>
</protein>
<evidence type="ECO:0000256" key="9">
    <source>
        <dbReference type="SAM" id="MobiDB-lite"/>
    </source>
</evidence>
<evidence type="ECO:0000256" key="10">
    <source>
        <dbReference type="SAM" id="Phobius"/>
    </source>
</evidence>
<comment type="similarity">
    <text evidence="2">Belongs to the oligopeptide OPT transporter family.</text>
</comment>
<feature type="transmembrane region" description="Helical" evidence="10">
    <location>
        <begin position="927"/>
        <end position="949"/>
    </location>
</feature>
<organism evidence="11 12">
    <name type="scientific">Cordyceps militaris (strain CM01)</name>
    <name type="common">Caterpillar fungus</name>
    <dbReference type="NCBI Taxonomy" id="983644"/>
    <lineage>
        <taxon>Eukaryota</taxon>
        <taxon>Fungi</taxon>
        <taxon>Dikarya</taxon>
        <taxon>Ascomycota</taxon>
        <taxon>Pezizomycotina</taxon>
        <taxon>Sordariomycetes</taxon>
        <taxon>Hypocreomycetidae</taxon>
        <taxon>Hypocreales</taxon>
        <taxon>Cordycipitaceae</taxon>
        <taxon>Cordyceps</taxon>
    </lineage>
</organism>
<feature type="transmembrane region" description="Helical" evidence="10">
    <location>
        <begin position="898"/>
        <end position="915"/>
    </location>
</feature>
<dbReference type="GO" id="GO:0015031">
    <property type="term" value="P:protein transport"/>
    <property type="evidence" value="ECO:0007669"/>
    <property type="project" value="UniProtKB-KW"/>
</dbReference>
<accession>G3JMY4</accession>
<evidence type="ECO:0000256" key="1">
    <source>
        <dbReference type="ARBA" id="ARBA00004141"/>
    </source>
</evidence>
<feature type="transmembrane region" description="Helical" evidence="10">
    <location>
        <begin position="826"/>
        <end position="842"/>
    </location>
</feature>
<dbReference type="Proteomes" id="UP000001610">
    <property type="component" value="Unassembled WGS sequence"/>
</dbReference>
<keyword evidence="3" id="KW-0813">Transport</keyword>
<feature type="transmembrane region" description="Helical" evidence="10">
    <location>
        <begin position="647"/>
        <end position="664"/>
    </location>
</feature>
<feature type="transmembrane region" description="Helical" evidence="10">
    <location>
        <begin position="756"/>
        <end position="776"/>
    </location>
</feature>
<gene>
    <name evidence="11" type="ORF">CCM_06585</name>
</gene>
<keyword evidence="4 10" id="KW-0812">Transmembrane</keyword>
<feature type="transmembrane region" description="Helical" evidence="10">
    <location>
        <begin position="334"/>
        <end position="354"/>
    </location>
</feature>
<dbReference type="GO" id="GO:0035673">
    <property type="term" value="F:oligopeptide transmembrane transporter activity"/>
    <property type="evidence" value="ECO:0007669"/>
    <property type="project" value="InterPro"/>
</dbReference>
<sequence length="993" mass="111850">MRTPFLPPTKVSAPSFLQLEDGGGIEHEYLNYILSLIPGRISYLDLSVSSLLPGLRRVPLPLSLFAAKKHSLTMSERKPFASDPLGDGDAPHTTASGVDEKADVARHQTTMVDVSVHRLAEKRGDGADGLAPMDDIEQVMTKIEVLGVEECRQILSDMLEYHKYDYNFGDDTRTRFWNLISGPADGQTPDEWETELKTETAVCKFFSPYPEVRAITDATDDEDMPCETLRAVFLGLVWAVISQFTNSLFNSRYPQIVLSSAVAQILLYPCGMVLQYMLPDWGFTWRGSRVSLNPGPWTYKEQMLATIMINVGSTSAYCFWNIQTQTVYYHDKWLTPAYSIMLLLATQMMGLGFSGLLRRFVIYPVEAIWPSILPTLALNRALLVPEKRETIHGWSITRYKFFFIVFAGTFVYYWLPGYLFPALSTFAWMTWIAPRHFNLNIITGSMAGLGFNPIPTFDWNYMSVYSQPLVYPFFVTLQQYIGSIIGGLAIVGLYWSNVQWTAYLPINDSGIFDNLGHRYNISRVVVPGTGTLNQTAYEEYSPAFYSAGNLVVYGAFFAFYPLTFVFIFLDAWRPLWRATKSMCTSVAELTTRILSGVGKSVGALARGRVVDSGRHLLNISQTESSIYDGFDNALTDLVRKYPEVPDWWFLIIALISFIFSIIILKEWPQLDTPVWTIFFVIALNLIFLVPMSYLYAISGTTEGLNVVTELIVGYALPGHPEALMFVKAFGYNINGQADNYISDQKMGFYAKLPPRAMYRGQVLSSFVSSFVAYAVVQFADNEIPHICDPHQESNFTCANGSRVYFAASVVWGAIGPARTFSQMYPALKYCFLLGFLLAVFWWTGKRFGSNVRNAAKKALPSAIYTPINIIFFKPLALLRDIHPSLVMNGFLFWAPNNLSYFTGGLYAAAAFMYYLRRYKTAWWEKYNYLLSAAMTGAVAFCGIIIFFAVQYHPKDIDWWGVSIVANTIDGRGLDGEQSSLLKPNGTFGPAKWN</sequence>
<feature type="transmembrane region" description="Helical" evidence="10">
    <location>
        <begin position="550"/>
        <end position="572"/>
    </location>
</feature>
<keyword evidence="6" id="KW-0653">Protein transport</keyword>
<feature type="transmembrane region" description="Helical" evidence="10">
    <location>
        <begin position="303"/>
        <end position="322"/>
    </location>
</feature>
<dbReference type="NCBIfam" id="TIGR00728">
    <property type="entry name" value="OPT_sfam"/>
    <property type="match status" value="1"/>
</dbReference>
<dbReference type="PANTHER" id="PTHR22601">
    <property type="entry name" value="ISP4 LIKE PROTEIN"/>
    <property type="match status" value="1"/>
</dbReference>
<evidence type="ECO:0000256" key="6">
    <source>
        <dbReference type="ARBA" id="ARBA00022927"/>
    </source>
</evidence>
<keyword evidence="5" id="KW-0571">Peptide transport</keyword>
<dbReference type="InParanoid" id="G3JMY4"/>
<feature type="transmembrane region" description="Helical" evidence="10">
    <location>
        <begin position="360"/>
        <end position="378"/>
    </location>
</feature>
<evidence type="ECO:0000256" key="2">
    <source>
        <dbReference type="ARBA" id="ARBA00008807"/>
    </source>
</evidence>
<dbReference type="InterPro" id="IPR004813">
    <property type="entry name" value="OPT"/>
</dbReference>
<dbReference type="AlphaFoldDB" id="G3JMY4"/>
<feature type="transmembrane region" description="Helical" evidence="10">
    <location>
        <begin position="862"/>
        <end position="878"/>
    </location>
</feature>
<dbReference type="OrthoDB" id="9986677at2759"/>
<evidence type="ECO:0000256" key="3">
    <source>
        <dbReference type="ARBA" id="ARBA00022448"/>
    </source>
</evidence>
<feature type="transmembrane region" description="Helical" evidence="10">
    <location>
        <begin position="676"/>
        <end position="696"/>
    </location>
</feature>
<dbReference type="KEGG" id="cmt:CCM_06585"/>
<dbReference type="Pfam" id="PF03169">
    <property type="entry name" value="OPT"/>
    <property type="match status" value="1"/>
</dbReference>
<dbReference type="VEuPathDB" id="FungiDB:CCM_06585"/>
<evidence type="ECO:0000256" key="5">
    <source>
        <dbReference type="ARBA" id="ARBA00022856"/>
    </source>
</evidence>
<proteinExistence type="inferred from homology"/>
<evidence type="ECO:0000256" key="4">
    <source>
        <dbReference type="ARBA" id="ARBA00022692"/>
    </source>
</evidence>
<dbReference type="HOGENOM" id="CLU_004965_1_0_1"/>
<dbReference type="GO" id="GO:0016020">
    <property type="term" value="C:membrane"/>
    <property type="evidence" value="ECO:0007669"/>
    <property type="project" value="UniProtKB-SubCell"/>
</dbReference>
<comment type="subcellular location">
    <subcellularLocation>
        <location evidence="1">Membrane</location>
        <topology evidence="1">Multi-pass membrane protein</topology>
    </subcellularLocation>
</comment>
<keyword evidence="8 10" id="KW-0472">Membrane</keyword>
<evidence type="ECO:0000313" key="12">
    <source>
        <dbReference type="Proteomes" id="UP000001610"/>
    </source>
</evidence>